<evidence type="ECO:0000313" key="2">
    <source>
        <dbReference type="EMBL" id="CAK0872396.1"/>
    </source>
</evidence>
<organism evidence="2 3">
    <name type="scientific">Prorocentrum cordatum</name>
    <dbReference type="NCBI Taxonomy" id="2364126"/>
    <lineage>
        <taxon>Eukaryota</taxon>
        <taxon>Sar</taxon>
        <taxon>Alveolata</taxon>
        <taxon>Dinophyceae</taxon>
        <taxon>Prorocentrales</taxon>
        <taxon>Prorocentraceae</taxon>
        <taxon>Prorocentrum</taxon>
    </lineage>
</organism>
<comment type="caution">
    <text evidence="2">The sequence shown here is derived from an EMBL/GenBank/DDBJ whole genome shotgun (WGS) entry which is preliminary data.</text>
</comment>
<accession>A0ABN9VJD9</accession>
<evidence type="ECO:0000313" key="3">
    <source>
        <dbReference type="Proteomes" id="UP001189429"/>
    </source>
</evidence>
<sequence length="384" mass="40477">PRVRSPGPRLVAPGLTGPGAWPPDSAGTFSRPAGPSLGMESHPPVPGVPDHQPEHAAGAAAASASSPSVSGPASASSAGPPAGAERPPAEVPPAPGAERWLAERLDRLERKVVDLLVFGNRKATAKRAFRESRITSMIAEMDDQDPRGGRGRPRRPRKEGLAELRYFASPGRPPCVQQAVLGGGPPREEAAQGVRPGGSPDQDAGLEAEAGRSRPKLLADVDGEVRALGERGAGLPELRSAAREAAEREKAADEAPAGAKPSDHSLRSSGSPSPVKMFNRADSTKKFHRADSSKDVSEKLRSAEVILTEIEKVDDDEKKRVGMSTFTNNNDKTKAKLMKKATSMMLHEVQYGLVGKVVSSSYFDIGITLVVLLNALLIGAQVQH</sequence>
<proteinExistence type="predicted"/>
<reference evidence="2" key="1">
    <citation type="submission" date="2023-10" db="EMBL/GenBank/DDBJ databases">
        <authorList>
            <person name="Chen Y."/>
            <person name="Shah S."/>
            <person name="Dougan E. K."/>
            <person name="Thang M."/>
            <person name="Chan C."/>
        </authorList>
    </citation>
    <scope>NUCLEOTIDE SEQUENCE [LARGE SCALE GENOMIC DNA]</scope>
</reference>
<feature type="compositionally biased region" description="Basic and acidic residues" evidence="1">
    <location>
        <begin position="240"/>
        <end position="253"/>
    </location>
</feature>
<feature type="compositionally biased region" description="Low complexity" evidence="1">
    <location>
        <begin position="56"/>
        <end position="86"/>
    </location>
</feature>
<feature type="compositionally biased region" description="Basic and acidic residues" evidence="1">
    <location>
        <begin position="282"/>
        <end position="294"/>
    </location>
</feature>
<feature type="region of interest" description="Disordered" evidence="1">
    <location>
        <begin position="236"/>
        <end position="294"/>
    </location>
</feature>
<gene>
    <name evidence="2" type="ORF">PCOR1329_LOCUS57884</name>
</gene>
<protein>
    <submittedName>
        <fullName evidence="2">Uncharacterized protein</fullName>
    </submittedName>
</protein>
<evidence type="ECO:0000256" key="1">
    <source>
        <dbReference type="SAM" id="MobiDB-lite"/>
    </source>
</evidence>
<feature type="non-terminal residue" evidence="2">
    <location>
        <position position="1"/>
    </location>
</feature>
<name>A0ABN9VJD9_9DINO</name>
<feature type="compositionally biased region" description="Basic and acidic residues" evidence="1">
    <location>
        <begin position="209"/>
        <end position="221"/>
    </location>
</feature>
<dbReference type="Proteomes" id="UP001189429">
    <property type="component" value="Unassembled WGS sequence"/>
</dbReference>
<feature type="region of interest" description="Disordered" evidence="1">
    <location>
        <begin position="137"/>
        <end position="221"/>
    </location>
</feature>
<dbReference type="EMBL" id="CAUYUJ010017169">
    <property type="protein sequence ID" value="CAK0872396.1"/>
    <property type="molecule type" value="Genomic_DNA"/>
</dbReference>
<keyword evidence="3" id="KW-1185">Reference proteome</keyword>
<feature type="region of interest" description="Disordered" evidence="1">
    <location>
        <begin position="1"/>
        <end position="97"/>
    </location>
</feature>